<dbReference type="Proteomes" id="UP001187531">
    <property type="component" value="Unassembled WGS sequence"/>
</dbReference>
<evidence type="ECO:0000313" key="2">
    <source>
        <dbReference type="Proteomes" id="UP001187531"/>
    </source>
</evidence>
<protein>
    <submittedName>
        <fullName evidence="1">Uncharacterized protein</fullName>
    </submittedName>
</protein>
<name>A0AA88H926_ARTSF</name>
<reference evidence="1" key="1">
    <citation type="submission" date="2023-07" db="EMBL/GenBank/DDBJ databases">
        <title>Chromosome-level genome assembly of Artemia franciscana.</title>
        <authorList>
            <person name="Jo E."/>
        </authorList>
    </citation>
    <scope>NUCLEOTIDE SEQUENCE</scope>
    <source>
        <tissue evidence="1">Whole body</tissue>
    </source>
</reference>
<organism evidence="1 2">
    <name type="scientific">Artemia franciscana</name>
    <name type="common">Brine shrimp</name>
    <name type="synonym">Artemia sanfranciscana</name>
    <dbReference type="NCBI Taxonomy" id="6661"/>
    <lineage>
        <taxon>Eukaryota</taxon>
        <taxon>Metazoa</taxon>
        <taxon>Ecdysozoa</taxon>
        <taxon>Arthropoda</taxon>
        <taxon>Crustacea</taxon>
        <taxon>Branchiopoda</taxon>
        <taxon>Anostraca</taxon>
        <taxon>Artemiidae</taxon>
        <taxon>Artemia</taxon>
    </lineage>
</organism>
<keyword evidence="2" id="KW-1185">Reference proteome</keyword>
<proteinExistence type="predicted"/>
<dbReference type="EMBL" id="JAVRJZ010000119">
    <property type="protein sequence ID" value="KAK2703071.1"/>
    <property type="molecule type" value="Genomic_DNA"/>
</dbReference>
<comment type="caution">
    <text evidence="1">The sequence shown here is derived from an EMBL/GenBank/DDBJ whole genome shotgun (WGS) entry which is preliminary data.</text>
</comment>
<gene>
    <name evidence="1" type="ORF">QYM36_018361</name>
</gene>
<accession>A0AA88H926</accession>
<sequence length="624" mass="67899">MVHQVQEGIANFSEKLSNAGVEIPAVESPDTSTEPQLESPSWLNWLVGEDNEDKQDQTTTQSSKLSWTEWLVSDNKSLNQNTLNALPKNFTNIGIEINYPLLPEVVINSGIFDLINQVQEGISNISEKLSNTGLKLFVTESPKTTTVSKLEDPSLLNVLVGQDGEGNQDQTTIQPSKPSWAEWLLGGNNLLGQNFKPIEENVTRPGLEINYPLLPGVAINSGVIDKFQEVQEGIANFSESLYNSGLEISATEAPETTTATVEEIPSWLNWLIGNDQDESQDETTTQVSKPTGISLPFIPNESSDQTPKPVDQASIVSTLDVKGPLATFLLDLQKFVRNESETTTARNTINLVGPSDLVIEAAVTQPPPVFQTGGLDLKLKPPLYPDIQLQQSNNSINLELKPGSAEPLLNTVVIPQQNTINLVQPSDSIEAVLGSSEKNVPLEPLVMPNLKLQQGDASINLDIKPGAGEISIYTEGQTEFEVATGNPLILKLADGTELTQNIDKENPVELEITAQPLSEVSNDGIVSNVEPLRVEVTKYPNILEALKDPQGAATYINNLLINEDGNSNEIANTISALLSEESFVNREDDEQGNDKDLVSEASRAAWYPLARNLLEALKKSSRSN</sequence>
<evidence type="ECO:0000313" key="1">
    <source>
        <dbReference type="EMBL" id="KAK2703071.1"/>
    </source>
</evidence>
<dbReference type="AlphaFoldDB" id="A0AA88H926"/>